<evidence type="ECO:0008006" key="3">
    <source>
        <dbReference type="Google" id="ProtNLM"/>
    </source>
</evidence>
<gene>
    <name evidence="1" type="ORF">HDA39_001141</name>
</gene>
<dbReference type="RefSeq" id="WP_184794177.1">
    <property type="nucleotide sequence ID" value="NZ_JACHMY010000001.1"/>
</dbReference>
<name>A0A7W9MSQ5_9ACTN</name>
<dbReference type="SUPFAM" id="SSF54909">
    <property type="entry name" value="Dimeric alpha+beta barrel"/>
    <property type="match status" value="1"/>
</dbReference>
<proteinExistence type="predicted"/>
<dbReference type="Proteomes" id="UP000549971">
    <property type="component" value="Unassembled WGS sequence"/>
</dbReference>
<dbReference type="AlphaFoldDB" id="A0A7W9MSQ5"/>
<accession>A0A7W9MSQ5</accession>
<organism evidence="1 2">
    <name type="scientific">Kribbella italica</name>
    <dbReference type="NCBI Taxonomy" id="1540520"/>
    <lineage>
        <taxon>Bacteria</taxon>
        <taxon>Bacillati</taxon>
        <taxon>Actinomycetota</taxon>
        <taxon>Actinomycetes</taxon>
        <taxon>Propionibacteriales</taxon>
        <taxon>Kribbellaceae</taxon>
        <taxon>Kribbella</taxon>
    </lineage>
</organism>
<sequence>MSVLRLTRLTVDAARADEMLVRRAALIEAVRRTTDGLTDTKLARVDEETWLDVWRWDSGETLDRVAATAPALPEAQAAFAVVRDAQVERYDLVDER</sequence>
<protein>
    <recommendedName>
        <fullName evidence="3">ABM domain-containing protein</fullName>
    </recommendedName>
</protein>
<keyword evidence="2" id="KW-1185">Reference proteome</keyword>
<dbReference type="InterPro" id="IPR011008">
    <property type="entry name" value="Dimeric_a/b-barrel"/>
</dbReference>
<dbReference type="EMBL" id="JACHMY010000001">
    <property type="protein sequence ID" value="MBB5834407.1"/>
    <property type="molecule type" value="Genomic_DNA"/>
</dbReference>
<evidence type="ECO:0000313" key="2">
    <source>
        <dbReference type="Proteomes" id="UP000549971"/>
    </source>
</evidence>
<evidence type="ECO:0000313" key="1">
    <source>
        <dbReference type="EMBL" id="MBB5834407.1"/>
    </source>
</evidence>
<comment type="caution">
    <text evidence="1">The sequence shown here is derived from an EMBL/GenBank/DDBJ whole genome shotgun (WGS) entry which is preliminary data.</text>
</comment>
<reference evidence="1 2" key="1">
    <citation type="submission" date="2020-08" db="EMBL/GenBank/DDBJ databases">
        <title>Sequencing the genomes of 1000 actinobacteria strains.</title>
        <authorList>
            <person name="Klenk H.-P."/>
        </authorList>
    </citation>
    <scope>NUCLEOTIDE SEQUENCE [LARGE SCALE GENOMIC DNA]</scope>
    <source>
        <strain evidence="1 2">DSM 28967</strain>
    </source>
</reference>